<dbReference type="EMBL" id="JASNQZ010000008">
    <property type="protein sequence ID" value="KAL0953174.1"/>
    <property type="molecule type" value="Genomic_DNA"/>
</dbReference>
<keyword evidence="2" id="KW-0479">Metal-binding</keyword>
<keyword evidence="3" id="KW-0677">Repeat</keyword>
<dbReference type="PROSITE" id="PS00028">
    <property type="entry name" value="ZINC_FINGER_C2H2_1"/>
    <property type="match status" value="1"/>
</dbReference>
<evidence type="ECO:0000256" key="1">
    <source>
        <dbReference type="ARBA" id="ARBA00004123"/>
    </source>
</evidence>
<dbReference type="PANTHER" id="PTHR24388:SF54">
    <property type="entry name" value="PROTEIN ESCARGOT"/>
    <property type="match status" value="1"/>
</dbReference>
<evidence type="ECO:0000256" key="6">
    <source>
        <dbReference type="ARBA" id="ARBA00023242"/>
    </source>
</evidence>
<gene>
    <name evidence="9" type="ORF">HGRIS_004431</name>
</gene>
<feature type="region of interest" description="Disordered" evidence="7">
    <location>
        <begin position="1"/>
        <end position="30"/>
    </location>
</feature>
<keyword evidence="4" id="KW-0863">Zinc-finger</keyword>
<evidence type="ECO:0000256" key="7">
    <source>
        <dbReference type="SAM" id="MobiDB-lite"/>
    </source>
</evidence>
<feature type="compositionally biased region" description="Polar residues" evidence="7">
    <location>
        <begin position="463"/>
        <end position="482"/>
    </location>
</feature>
<dbReference type="SUPFAM" id="SSF57667">
    <property type="entry name" value="beta-beta-alpha zinc fingers"/>
    <property type="match status" value="1"/>
</dbReference>
<comment type="subcellular location">
    <subcellularLocation>
        <location evidence="1">Nucleus</location>
    </subcellularLocation>
</comment>
<evidence type="ECO:0000259" key="8">
    <source>
        <dbReference type="PROSITE" id="PS00028"/>
    </source>
</evidence>
<comment type="caution">
    <text evidence="9">The sequence shown here is derived from an EMBL/GenBank/DDBJ whole genome shotgun (WGS) entry which is preliminary data.</text>
</comment>
<evidence type="ECO:0000256" key="3">
    <source>
        <dbReference type="ARBA" id="ARBA00022737"/>
    </source>
</evidence>
<dbReference type="InterPro" id="IPR036236">
    <property type="entry name" value="Znf_C2H2_sf"/>
</dbReference>
<evidence type="ECO:0000256" key="2">
    <source>
        <dbReference type="ARBA" id="ARBA00022723"/>
    </source>
</evidence>
<name>A0ABR3JBZ0_9AGAR</name>
<feature type="compositionally biased region" description="Low complexity" evidence="7">
    <location>
        <begin position="378"/>
        <end position="393"/>
    </location>
</feature>
<feature type="region of interest" description="Disordered" evidence="7">
    <location>
        <begin position="298"/>
        <end position="328"/>
    </location>
</feature>
<keyword evidence="5" id="KW-0862">Zinc</keyword>
<reference evidence="10" key="1">
    <citation type="submission" date="2024-06" db="EMBL/GenBank/DDBJ databases">
        <title>Multi-omics analyses provide insights into the biosynthesis of the anticancer antibiotic pleurotin in Hohenbuehelia grisea.</title>
        <authorList>
            <person name="Weaver J.A."/>
            <person name="Alberti F."/>
        </authorList>
    </citation>
    <scope>NUCLEOTIDE SEQUENCE [LARGE SCALE GENOMIC DNA]</scope>
    <source>
        <strain evidence="10">T-177</strain>
    </source>
</reference>
<dbReference type="InterPro" id="IPR050527">
    <property type="entry name" value="Snail/Krueppel_Znf"/>
</dbReference>
<feature type="domain" description="C2H2-type" evidence="8">
    <location>
        <begin position="519"/>
        <end position="539"/>
    </location>
</feature>
<dbReference type="Gene3D" id="3.30.160.60">
    <property type="entry name" value="Classic Zinc Finger"/>
    <property type="match status" value="1"/>
</dbReference>
<keyword evidence="10" id="KW-1185">Reference proteome</keyword>
<dbReference type="Proteomes" id="UP001556367">
    <property type="component" value="Unassembled WGS sequence"/>
</dbReference>
<dbReference type="InterPro" id="IPR013087">
    <property type="entry name" value="Znf_C2H2_type"/>
</dbReference>
<sequence length="580" mass="63130">MDIPSASGEPVEFNDGRQPAPPCASDTHCPLPCPERVDLTRATRSGHSSRASRLPGLDFPSFNFNTMESAPAHHEPLHGQEADFNTPRMHAEWLSPLSTVSGHSFPEVDDDNTALEGEEAIVRYDSPGFDRGFFNALDAASIASNNHSSAHLQGRGIRFSGHMPHERSYGTLNIPFHEHPVSHNNDNNRTFALPPLSTVGMMRPMLSPRPAERYNFPSSSTLYTNRDTALMPNPFQSCDYGSSPSGSVLPPSPGLPWPTNVDPDRFPTSPYVHASMTGPAADPSEARLRWVRSQDRPPDLARLSSCGHHAHPLDGATAGPSNIPHVPAPQRPMLLEPVVAAQQHPAGIAGSLPLLQPRVVTRQRMPIRGMPGMDVGHAAGSLPGPSGPSRGLAMLTRSKSRSQAQQFNPEAPLRALTTLMSRRTSKHNEVQDQPGFSADDPSTGQAGPSRKRRRSKTLSSTTIDAQAQSGSSTNTDMEPLAQNSSSCKAYGRLFRNRVTSAQTRTASLLRRKKPGKYLCEHCETTFTALHNLNRHRKAHKGKSKNYKCPCGKSYTTAADVRRHQKNSPCQGLDVVKMGEE</sequence>
<protein>
    <recommendedName>
        <fullName evidence="8">C2H2-type domain-containing protein</fullName>
    </recommendedName>
</protein>
<evidence type="ECO:0000313" key="10">
    <source>
        <dbReference type="Proteomes" id="UP001556367"/>
    </source>
</evidence>
<evidence type="ECO:0000313" key="9">
    <source>
        <dbReference type="EMBL" id="KAL0953174.1"/>
    </source>
</evidence>
<accession>A0ABR3JBZ0</accession>
<keyword evidence="6" id="KW-0539">Nucleus</keyword>
<feature type="region of interest" description="Disordered" evidence="7">
    <location>
        <begin position="424"/>
        <end position="482"/>
    </location>
</feature>
<evidence type="ECO:0000256" key="5">
    <source>
        <dbReference type="ARBA" id="ARBA00022833"/>
    </source>
</evidence>
<proteinExistence type="predicted"/>
<feature type="region of interest" description="Disordered" evidence="7">
    <location>
        <begin position="369"/>
        <end position="412"/>
    </location>
</feature>
<organism evidence="9 10">
    <name type="scientific">Hohenbuehelia grisea</name>
    <dbReference type="NCBI Taxonomy" id="104357"/>
    <lineage>
        <taxon>Eukaryota</taxon>
        <taxon>Fungi</taxon>
        <taxon>Dikarya</taxon>
        <taxon>Basidiomycota</taxon>
        <taxon>Agaricomycotina</taxon>
        <taxon>Agaricomycetes</taxon>
        <taxon>Agaricomycetidae</taxon>
        <taxon>Agaricales</taxon>
        <taxon>Pleurotineae</taxon>
        <taxon>Pleurotaceae</taxon>
        <taxon>Hohenbuehelia</taxon>
    </lineage>
</organism>
<evidence type="ECO:0000256" key="4">
    <source>
        <dbReference type="ARBA" id="ARBA00022771"/>
    </source>
</evidence>
<dbReference type="PANTHER" id="PTHR24388">
    <property type="entry name" value="ZINC FINGER PROTEIN"/>
    <property type="match status" value="1"/>
</dbReference>